<proteinExistence type="predicted"/>
<accession>A0A151I5K9</accession>
<feature type="compositionally biased region" description="Basic residues" evidence="1">
    <location>
        <begin position="85"/>
        <end position="96"/>
    </location>
</feature>
<reference evidence="2 3" key="1">
    <citation type="submission" date="2015-09" db="EMBL/GenBank/DDBJ databases">
        <title>Atta colombica WGS genome.</title>
        <authorList>
            <person name="Nygaard S."/>
            <person name="Hu H."/>
            <person name="Boomsma J."/>
            <person name="Zhang G."/>
        </authorList>
    </citation>
    <scope>NUCLEOTIDE SEQUENCE [LARGE SCALE GENOMIC DNA]</scope>
    <source>
        <strain evidence="2">Treedump-2</strain>
        <tissue evidence="2">Whole body</tissue>
    </source>
</reference>
<feature type="region of interest" description="Disordered" evidence="1">
    <location>
        <begin position="1"/>
        <end position="96"/>
    </location>
</feature>
<dbReference type="AlphaFoldDB" id="A0A151I5K9"/>
<sequence>MVTTARGLDGPGGFTSAESDDVKADGCKSYGGGGWKIKRGGQSGTVVIQRETVRARREQGDRERERGGGERGQMNGKGTQGRIRTYTRMRGKGRNG</sequence>
<name>A0A151I5K9_9HYME</name>
<organism evidence="2 3">
    <name type="scientific">Atta colombica</name>
    <dbReference type="NCBI Taxonomy" id="520822"/>
    <lineage>
        <taxon>Eukaryota</taxon>
        <taxon>Metazoa</taxon>
        <taxon>Ecdysozoa</taxon>
        <taxon>Arthropoda</taxon>
        <taxon>Hexapoda</taxon>
        <taxon>Insecta</taxon>
        <taxon>Pterygota</taxon>
        <taxon>Neoptera</taxon>
        <taxon>Endopterygota</taxon>
        <taxon>Hymenoptera</taxon>
        <taxon>Apocrita</taxon>
        <taxon>Aculeata</taxon>
        <taxon>Formicoidea</taxon>
        <taxon>Formicidae</taxon>
        <taxon>Myrmicinae</taxon>
        <taxon>Atta</taxon>
    </lineage>
</organism>
<gene>
    <name evidence="2" type="ORF">ALC53_03188</name>
</gene>
<protein>
    <submittedName>
        <fullName evidence="2">Uncharacterized protein</fullName>
    </submittedName>
</protein>
<keyword evidence="3" id="KW-1185">Reference proteome</keyword>
<evidence type="ECO:0000256" key="1">
    <source>
        <dbReference type="SAM" id="MobiDB-lite"/>
    </source>
</evidence>
<evidence type="ECO:0000313" key="3">
    <source>
        <dbReference type="Proteomes" id="UP000078540"/>
    </source>
</evidence>
<feature type="compositionally biased region" description="Basic and acidic residues" evidence="1">
    <location>
        <begin position="51"/>
        <end position="69"/>
    </location>
</feature>
<dbReference type="Proteomes" id="UP000078540">
    <property type="component" value="Unassembled WGS sequence"/>
</dbReference>
<dbReference type="EMBL" id="KQ976425">
    <property type="protein sequence ID" value="KYM88086.1"/>
    <property type="molecule type" value="Genomic_DNA"/>
</dbReference>
<evidence type="ECO:0000313" key="2">
    <source>
        <dbReference type="EMBL" id="KYM88086.1"/>
    </source>
</evidence>